<evidence type="ECO:0000313" key="2">
    <source>
        <dbReference type="EMBL" id="MZL35338.1"/>
    </source>
</evidence>
<proteinExistence type="predicted"/>
<dbReference type="RefSeq" id="WP_161234389.1">
    <property type="nucleotide sequence ID" value="NZ_JANGDT010000037.1"/>
</dbReference>
<dbReference type="EMBL" id="WWVQ01000088">
    <property type="protein sequence ID" value="MZL35338.1"/>
    <property type="molecule type" value="Genomic_DNA"/>
</dbReference>
<organism evidence="2 3">
    <name type="scientific">Blautia wexlerae</name>
    <dbReference type="NCBI Taxonomy" id="418240"/>
    <lineage>
        <taxon>Bacteria</taxon>
        <taxon>Bacillati</taxon>
        <taxon>Bacillota</taxon>
        <taxon>Clostridia</taxon>
        <taxon>Lachnospirales</taxon>
        <taxon>Lachnospiraceae</taxon>
        <taxon>Blautia</taxon>
    </lineage>
</organism>
<accession>A0A6L8T935</accession>
<reference evidence="2 3" key="1">
    <citation type="journal article" date="2019" name="Nat. Med.">
        <title>A library of human gut bacterial isolates paired with longitudinal multiomics data enables mechanistic microbiome research.</title>
        <authorList>
            <person name="Poyet M."/>
            <person name="Groussin M."/>
            <person name="Gibbons S.M."/>
            <person name="Avila-Pacheco J."/>
            <person name="Jiang X."/>
            <person name="Kearney S.M."/>
            <person name="Perrotta A.R."/>
            <person name="Berdy B."/>
            <person name="Zhao S."/>
            <person name="Lieberman T.D."/>
            <person name="Swanson P.K."/>
            <person name="Smith M."/>
            <person name="Roesemann S."/>
            <person name="Alexander J.E."/>
            <person name="Rich S.A."/>
            <person name="Livny J."/>
            <person name="Vlamakis H."/>
            <person name="Clish C."/>
            <person name="Bullock K."/>
            <person name="Deik A."/>
            <person name="Scott J."/>
            <person name="Pierce K.A."/>
            <person name="Xavier R.J."/>
            <person name="Alm E.J."/>
        </authorList>
    </citation>
    <scope>NUCLEOTIDE SEQUENCE [LARGE SCALE GENOMIC DNA]</scope>
    <source>
        <strain evidence="2 3">BIOML-A1</strain>
    </source>
</reference>
<dbReference type="Proteomes" id="UP000477285">
    <property type="component" value="Unassembled WGS sequence"/>
</dbReference>
<evidence type="ECO:0000313" key="3">
    <source>
        <dbReference type="Proteomes" id="UP000477285"/>
    </source>
</evidence>
<sequence length="170" mass="19762">MKDMKDLETLKEKELAEIAERIQNTISLFRKIACVLAVIIAVAFIFFHVRKDYNNYSGSQLVMAEVVDIEGTSDKNISVTYRYNIAGKEYESDKIQYTEKIKRGDKKEIRVKKSNPEVILQYNDVDFIVIYDVVIGLCLELAVLWLYAMATCMLEEDDAWRNIFVNRGRE</sequence>
<keyword evidence="1" id="KW-0472">Membrane</keyword>
<gene>
    <name evidence="2" type="ORF">GT728_19700</name>
</gene>
<comment type="caution">
    <text evidence="2">The sequence shown here is derived from an EMBL/GenBank/DDBJ whole genome shotgun (WGS) entry which is preliminary data.</text>
</comment>
<protein>
    <recommendedName>
        <fullName evidence="4">DUF3592 domain-containing protein</fullName>
    </recommendedName>
</protein>
<dbReference type="AlphaFoldDB" id="A0A6L8T935"/>
<name>A0A6L8T935_9FIRM</name>
<feature type="transmembrane region" description="Helical" evidence="1">
    <location>
        <begin position="28"/>
        <end position="49"/>
    </location>
</feature>
<keyword evidence="1" id="KW-1133">Transmembrane helix</keyword>
<evidence type="ECO:0008006" key="4">
    <source>
        <dbReference type="Google" id="ProtNLM"/>
    </source>
</evidence>
<feature type="transmembrane region" description="Helical" evidence="1">
    <location>
        <begin position="128"/>
        <end position="148"/>
    </location>
</feature>
<evidence type="ECO:0000256" key="1">
    <source>
        <dbReference type="SAM" id="Phobius"/>
    </source>
</evidence>
<keyword evidence="1" id="KW-0812">Transmembrane</keyword>